<dbReference type="Proteomes" id="UP001246473">
    <property type="component" value="Unassembled WGS sequence"/>
</dbReference>
<comment type="caution">
    <text evidence="3">The sequence shown here is derived from an EMBL/GenBank/DDBJ whole genome shotgun (WGS) entry which is preliminary data.</text>
</comment>
<evidence type="ECO:0000256" key="2">
    <source>
        <dbReference type="SAM" id="SignalP"/>
    </source>
</evidence>
<keyword evidence="2" id="KW-0732">Signal</keyword>
<gene>
    <name evidence="3" type="ORF">ParKJ_22650</name>
</gene>
<name>A0AAP5QDH2_9BURK</name>
<evidence type="ECO:0000313" key="3">
    <source>
        <dbReference type="EMBL" id="MDT8840227.1"/>
    </source>
</evidence>
<feature type="signal peptide" evidence="2">
    <location>
        <begin position="1"/>
        <end position="21"/>
    </location>
</feature>
<feature type="region of interest" description="Disordered" evidence="1">
    <location>
        <begin position="65"/>
        <end position="93"/>
    </location>
</feature>
<evidence type="ECO:0000256" key="1">
    <source>
        <dbReference type="SAM" id="MobiDB-lite"/>
    </source>
</evidence>
<reference evidence="3" key="1">
    <citation type="submission" date="2022-08" db="EMBL/GenBank/DDBJ databases">
        <authorList>
            <person name="Kim S.-J."/>
        </authorList>
    </citation>
    <scope>NUCLEOTIDE SEQUENCE</scope>
    <source>
        <strain evidence="3">KJ</strain>
    </source>
</reference>
<dbReference type="RefSeq" id="WP_315697101.1">
    <property type="nucleotide sequence ID" value="NZ_JANSLM010000008.1"/>
</dbReference>
<protein>
    <recommendedName>
        <fullName evidence="5">Type IV pilus biogenesis protein PilP</fullName>
    </recommendedName>
</protein>
<dbReference type="AlphaFoldDB" id="A0AAP5QDH2"/>
<sequence>MKLSPKLFVILMACLPLVTFAAPDSGASESGVSESDESTTLQKEAVRWKKLAEIAKYKADAAAADERARKALTDGPPQGSTAAPTPAPSPALPPVQTISHSDGFELHFTGAFNGRWEADMSVDGRRLPNVEVGDVVGNGWKVSAITDSNVALAKGSGASRQTRVVGF</sequence>
<proteinExistence type="predicted"/>
<evidence type="ECO:0000313" key="4">
    <source>
        <dbReference type="Proteomes" id="UP001246473"/>
    </source>
</evidence>
<feature type="compositionally biased region" description="Low complexity" evidence="1">
    <location>
        <begin position="75"/>
        <end position="84"/>
    </location>
</feature>
<evidence type="ECO:0008006" key="5">
    <source>
        <dbReference type="Google" id="ProtNLM"/>
    </source>
</evidence>
<feature type="chain" id="PRO_5043035945" description="Type IV pilus biogenesis protein PilP" evidence="2">
    <location>
        <begin position="22"/>
        <end position="167"/>
    </location>
</feature>
<organism evidence="3 4">
    <name type="scientific">Paraburkholderia fungorum</name>
    <dbReference type="NCBI Taxonomy" id="134537"/>
    <lineage>
        <taxon>Bacteria</taxon>
        <taxon>Pseudomonadati</taxon>
        <taxon>Pseudomonadota</taxon>
        <taxon>Betaproteobacteria</taxon>
        <taxon>Burkholderiales</taxon>
        <taxon>Burkholderiaceae</taxon>
        <taxon>Paraburkholderia</taxon>
    </lineage>
</organism>
<accession>A0AAP5QDH2</accession>
<dbReference type="EMBL" id="JANSLM010000008">
    <property type="protein sequence ID" value="MDT8840227.1"/>
    <property type="molecule type" value="Genomic_DNA"/>
</dbReference>